<dbReference type="SUPFAM" id="SSF47413">
    <property type="entry name" value="lambda repressor-like DNA-binding domains"/>
    <property type="match status" value="1"/>
</dbReference>
<dbReference type="Proteomes" id="UP000214747">
    <property type="component" value="Unassembled WGS sequence"/>
</dbReference>
<dbReference type="Pfam" id="PF00356">
    <property type="entry name" value="LacI"/>
    <property type="match status" value="1"/>
</dbReference>
<evidence type="ECO:0000313" key="5">
    <source>
        <dbReference type="EMBL" id="OWY36082.1"/>
    </source>
</evidence>
<comment type="caution">
    <text evidence="5">The sequence shown here is derived from an EMBL/GenBank/DDBJ whole genome shotgun (WGS) entry which is preliminary data.</text>
</comment>
<accession>A0A225SXT0</accession>
<dbReference type="AlphaFoldDB" id="A0A225SXT0"/>
<dbReference type="InterPro" id="IPR010982">
    <property type="entry name" value="Lambda_DNA-bd_dom_sf"/>
</dbReference>
<feature type="domain" description="HTH lacI-type" evidence="4">
    <location>
        <begin position="15"/>
        <end position="69"/>
    </location>
</feature>
<keyword evidence="3" id="KW-0804">Transcription</keyword>
<protein>
    <submittedName>
        <fullName evidence="5">LacI family transcriptional regulator</fullName>
    </submittedName>
</protein>
<keyword evidence="1" id="KW-0805">Transcription regulation</keyword>
<dbReference type="CDD" id="cd01575">
    <property type="entry name" value="PBP1_GntR"/>
    <property type="match status" value="1"/>
</dbReference>
<evidence type="ECO:0000256" key="1">
    <source>
        <dbReference type="ARBA" id="ARBA00023015"/>
    </source>
</evidence>
<dbReference type="CDD" id="cd01392">
    <property type="entry name" value="HTH_LacI"/>
    <property type="match status" value="1"/>
</dbReference>
<dbReference type="GO" id="GO:0003700">
    <property type="term" value="F:DNA-binding transcription factor activity"/>
    <property type="evidence" value="ECO:0007669"/>
    <property type="project" value="TreeGrafter"/>
</dbReference>
<dbReference type="EMBL" id="NJGV01000002">
    <property type="protein sequence ID" value="OWY36082.1"/>
    <property type="molecule type" value="Genomic_DNA"/>
</dbReference>
<dbReference type="InterPro" id="IPR000843">
    <property type="entry name" value="HTH_LacI"/>
</dbReference>
<sequence length="340" mass="36371">MTRKDAPTAAPARAITKEDVARAAGVSHITVSRVINTPEKVSPATRERVESFISSMGYIPNMLAGGLASRRTRIVAAIVPTISHSIFAETVRGLSEQLSLQGYQLLLGQTNYSEEAETGLVEAFIGRRVDGLVLTGVQHSARTRQRLKAAGIPVVETWDMSPQPIDMLVGFDNHAAGQAMGDYLVRKGYRRMAFVGGDDPRGLARFAGMRAALLAQGAPEPVHLVVPVGSFLQAGRETICRLLALQPDIEAAFFSNDVMAAGAALECARRGIAVPKRIALAGFANLEIATEVLPALTTVQISAHQIGLTAAEMLLTRFDGQTVPEPLCDLGYSILEREST</sequence>
<evidence type="ECO:0000259" key="4">
    <source>
        <dbReference type="PROSITE" id="PS50932"/>
    </source>
</evidence>
<dbReference type="InterPro" id="IPR028082">
    <property type="entry name" value="Peripla_BP_I"/>
</dbReference>
<dbReference type="SMART" id="SM00354">
    <property type="entry name" value="HTH_LACI"/>
    <property type="match status" value="1"/>
</dbReference>
<dbReference type="PROSITE" id="PS50932">
    <property type="entry name" value="HTH_LACI_2"/>
    <property type="match status" value="1"/>
</dbReference>
<dbReference type="SUPFAM" id="SSF53822">
    <property type="entry name" value="Periplasmic binding protein-like I"/>
    <property type="match status" value="1"/>
</dbReference>
<dbReference type="PANTHER" id="PTHR30146">
    <property type="entry name" value="LACI-RELATED TRANSCRIPTIONAL REPRESSOR"/>
    <property type="match status" value="1"/>
</dbReference>
<evidence type="ECO:0000313" key="6">
    <source>
        <dbReference type="Proteomes" id="UP000214747"/>
    </source>
</evidence>
<dbReference type="PANTHER" id="PTHR30146:SF33">
    <property type="entry name" value="TRANSCRIPTIONAL REGULATOR"/>
    <property type="match status" value="1"/>
</dbReference>
<evidence type="ECO:0000256" key="2">
    <source>
        <dbReference type="ARBA" id="ARBA00023125"/>
    </source>
</evidence>
<dbReference type="RefSeq" id="WP_088753647.1">
    <property type="nucleotide sequence ID" value="NZ_JARJFG010000035.1"/>
</dbReference>
<dbReference type="InterPro" id="IPR046335">
    <property type="entry name" value="LacI/GalR-like_sensor"/>
</dbReference>
<dbReference type="GO" id="GO:0000976">
    <property type="term" value="F:transcription cis-regulatory region binding"/>
    <property type="evidence" value="ECO:0007669"/>
    <property type="project" value="TreeGrafter"/>
</dbReference>
<keyword evidence="6" id="KW-1185">Reference proteome</keyword>
<dbReference type="Gene3D" id="1.10.260.40">
    <property type="entry name" value="lambda repressor-like DNA-binding domains"/>
    <property type="match status" value="1"/>
</dbReference>
<organism evidence="5 6">
    <name type="scientific">Herbaspirillum aquaticum</name>
    <dbReference type="NCBI Taxonomy" id="568783"/>
    <lineage>
        <taxon>Bacteria</taxon>
        <taxon>Pseudomonadati</taxon>
        <taxon>Pseudomonadota</taxon>
        <taxon>Betaproteobacteria</taxon>
        <taxon>Burkholderiales</taxon>
        <taxon>Oxalobacteraceae</taxon>
        <taxon>Herbaspirillum</taxon>
    </lineage>
</organism>
<name>A0A225SXT0_9BURK</name>
<dbReference type="Gene3D" id="3.40.50.2300">
    <property type="match status" value="2"/>
</dbReference>
<proteinExistence type="predicted"/>
<keyword evidence="2" id="KW-0238">DNA-binding</keyword>
<reference evidence="5 6" key="1">
    <citation type="journal article" date="2010" name="Int. J. Syst. Evol. Microbiol.">
        <title>Reclassification of Herbaspirillum putei as a later heterotypic synonym of Herbaspirillum huttiense, with the description of H. huttiense subsp. huttiense subsp. nov. and H. huttiense subsp. putei subsp. nov., comb. nov., and description of Herbaspirillum aquaticum sp. nov.</title>
        <authorList>
            <person name="Dobritsa A.P."/>
            <person name="Reddy M.C."/>
            <person name="Samadpour M."/>
        </authorList>
    </citation>
    <scope>NUCLEOTIDE SEQUENCE [LARGE SCALE GENOMIC DNA]</scope>
    <source>
        <strain evidence="5 6">IEH 4430</strain>
    </source>
</reference>
<dbReference type="Pfam" id="PF13377">
    <property type="entry name" value="Peripla_BP_3"/>
    <property type="match status" value="1"/>
</dbReference>
<evidence type="ECO:0000256" key="3">
    <source>
        <dbReference type="ARBA" id="ARBA00023163"/>
    </source>
</evidence>
<gene>
    <name evidence="5" type="ORF">CEJ45_02380</name>
</gene>